<dbReference type="AlphaFoldDB" id="A0A433V8N5"/>
<dbReference type="Proteomes" id="UP000271624">
    <property type="component" value="Unassembled WGS sequence"/>
</dbReference>
<evidence type="ECO:0000256" key="1">
    <source>
        <dbReference type="SAM" id="MobiDB-lite"/>
    </source>
</evidence>
<reference evidence="2" key="1">
    <citation type="submission" date="2018-12" db="EMBL/GenBank/DDBJ databases">
        <authorList>
            <person name="Will S."/>
            <person name="Neumann-Schaal M."/>
            <person name="Henke P."/>
        </authorList>
    </citation>
    <scope>NUCLEOTIDE SEQUENCE</scope>
    <source>
        <strain evidence="2">PCC 7102</strain>
    </source>
</reference>
<accession>A0A433V8N5</accession>
<protein>
    <submittedName>
        <fullName evidence="2">Uncharacterized protein</fullName>
    </submittedName>
</protein>
<name>A0A433V8N5_9CYAN</name>
<organism evidence="2 3">
    <name type="scientific">Dulcicalothrix desertica PCC 7102</name>
    <dbReference type="NCBI Taxonomy" id="232991"/>
    <lineage>
        <taxon>Bacteria</taxon>
        <taxon>Bacillati</taxon>
        <taxon>Cyanobacteriota</taxon>
        <taxon>Cyanophyceae</taxon>
        <taxon>Nostocales</taxon>
        <taxon>Calotrichaceae</taxon>
        <taxon>Dulcicalothrix</taxon>
    </lineage>
</organism>
<proteinExistence type="predicted"/>
<evidence type="ECO:0000313" key="3">
    <source>
        <dbReference type="Proteomes" id="UP000271624"/>
    </source>
</evidence>
<dbReference type="OrthoDB" id="521194at2"/>
<keyword evidence="3" id="KW-1185">Reference proteome</keyword>
<feature type="region of interest" description="Disordered" evidence="1">
    <location>
        <begin position="1"/>
        <end position="21"/>
    </location>
</feature>
<reference evidence="2" key="2">
    <citation type="journal article" date="2019" name="Genome Biol. Evol.">
        <title>Day and night: Metabolic profiles and evolutionary relationships of six axenic non-marine cyanobacteria.</title>
        <authorList>
            <person name="Will S.E."/>
            <person name="Henke P."/>
            <person name="Boedeker C."/>
            <person name="Huang S."/>
            <person name="Brinkmann H."/>
            <person name="Rohde M."/>
            <person name="Jarek M."/>
            <person name="Friedl T."/>
            <person name="Seufert S."/>
            <person name="Schumacher M."/>
            <person name="Overmann J."/>
            <person name="Neumann-Schaal M."/>
            <person name="Petersen J."/>
        </authorList>
    </citation>
    <scope>NUCLEOTIDE SEQUENCE [LARGE SCALE GENOMIC DNA]</scope>
    <source>
        <strain evidence="2">PCC 7102</strain>
    </source>
</reference>
<sequence>MDSNKLQKLQNENNNPSLPQISEDVNSELCQEVEQESLKPEIKPQGCTFVRPCPTTGSPLGCVVC</sequence>
<gene>
    <name evidence="2" type="ORF">DSM106972_058570</name>
</gene>
<dbReference type="RefSeq" id="WP_127084108.1">
    <property type="nucleotide sequence ID" value="NZ_RSCL01000016.1"/>
</dbReference>
<dbReference type="EMBL" id="RSCL01000016">
    <property type="protein sequence ID" value="RUT02379.1"/>
    <property type="molecule type" value="Genomic_DNA"/>
</dbReference>
<feature type="compositionally biased region" description="Low complexity" evidence="1">
    <location>
        <begin position="1"/>
        <end position="15"/>
    </location>
</feature>
<evidence type="ECO:0000313" key="2">
    <source>
        <dbReference type="EMBL" id="RUT02379.1"/>
    </source>
</evidence>
<comment type="caution">
    <text evidence="2">The sequence shown here is derived from an EMBL/GenBank/DDBJ whole genome shotgun (WGS) entry which is preliminary data.</text>
</comment>